<feature type="non-terminal residue" evidence="1">
    <location>
        <position position="72"/>
    </location>
</feature>
<name>A0A8J9YBU6_9NEOP</name>
<keyword evidence="2" id="KW-1185">Reference proteome</keyword>
<evidence type="ECO:0000313" key="2">
    <source>
        <dbReference type="Proteomes" id="UP000838878"/>
    </source>
</evidence>
<sequence length="72" mass="8397">MLQKKVQSVWTAKSWLLESTVRCSLEQSIDRRTTICVVQLAAPPAIYVRRLRLPLLGKRYWNIMLPVVEFPV</sequence>
<organism evidence="1 2">
    <name type="scientific">Brenthis ino</name>
    <name type="common">lesser marbled fritillary</name>
    <dbReference type="NCBI Taxonomy" id="405034"/>
    <lineage>
        <taxon>Eukaryota</taxon>
        <taxon>Metazoa</taxon>
        <taxon>Ecdysozoa</taxon>
        <taxon>Arthropoda</taxon>
        <taxon>Hexapoda</taxon>
        <taxon>Insecta</taxon>
        <taxon>Pterygota</taxon>
        <taxon>Neoptera</taxon>
        <taxon>Endopterygota</taxon>
        <taxon>Lepidoptera</taxon>
        <taxon>Glossata</taxon>
        <taxon>Ditrysia</taxon>
        <taxon>Papilionoidea</taxon>
        <taxon>Nymphalidae</taxon>
        <taxon>Heliconiinae</taxon>
        <taxon>Argynnini</taxon>
        <taxon>Brenthis</taxon>
    </lineage>
</organism>
<reference evidence="1" key="1">
    <citation type="submission" date="2021-12" db="EMBL/GenBank/DDBJ databases">
        <authorList>
            <person name="Martin H S."/>
        </authorList>
    </citation>
    <scope>NUCLEOTIDE SEQUENCE</scope>
</reference>
<evidence type="ECO:0000313" key="1">
    <source>
        <dbReference type="EMBL" id="CAH0720690.1"/>
    </source>
</evidence>
<protein>
    <submittedName>
        <fullName evidence="1">Uncharacterized protein</fullName>
    </submittedName>
</protein>
<dbReference type="Proteomes" id="UP000838878">
    <property type="component" value="Chromosome 2"/>
</dbReference>
<dbReference type="AlphaFoldDB" id="A0A8J9YBU6"/>
<accession>A0A8J9YBU6</accession>
<proteinExistence type="predicted"/>
<gene>
    <name evidence="1" type="ORF">BINO364_LOCUS6891</name>
</gene>
<dbReference type="EMBL" id="OV170222">
    <property type="protein sequence ID" value="CAH0720690.1"/>
    <property type="molecule type" value="Genomic_DNA"/>
</dbReference>